<feature type="compositionally biased region" description="Basic and acidic residues" evidence="2">
    <location>
        <begin position="247"/>
        <end position="278"/>
    </location>
</feature>
<name>A0A448Z2K1_9STRA</name>
<reference evidence="3 4" key="1">
    <citation type="submission" date="2019-01" db="EMBL/GenBank/DDBJ databases">
        <authorList>
            <person name="Ferrante I. M."/>
        </authorList>
    </citation>
    <scope>NUCLEOTIDE SEQUENCE [LARGE SCALE GENOMIC DNA]</scope>
    <source>
        <strain evidence="3 4">B856</strain>
    </source>
</reference>
<dbReference type="Proteomes" id="UP000291116">
    <property type="component" value="Unassembled WGS sequence"/>
</dbReference>
<dbReference type="OrthoDB" id="55194at2759"/>
<evidence type="ECO:0000256" key="1">
    <source>
        <dbReference type="SAM" id="Coils"/>
    </source>
</evidence>
<proteinExistence type="predicted"/>
<protein>
    <submittedName>
        <fullName evidence="3">Uncharacterized protein</fullName>
    </submittedName>
</protein>
<feature type="coiled-coil region" evidence="1">
    <location>
        <begin position="471"/>
        <end position="505"/>
    </location>
</feature>
<accession>A0A448Z2K1</accession>
<feature type="region of interest" description="Disordered" evidence="2">
    <location>
        <begin position="1"/>
        <end position="31"/>
    </location>
</feature>
<dbReference type="AlphaFoldDB" id="A0A448Z2K1"/>
<keyword evidence="1" id="KW-0175">Coiled coil</keyword>
<keyword evidence="4" id="KW-1185">Reference proteome</keyword>
<gene>
    <name evidence="3" type="ORF">PSNMU_V1.4_AUG-EV-PASAV3_0030250</name>
</gene>
<dbReference type="EMBL" id="CAACVS010000081">
    <property type="protein sequence ID" value="VEU36240.1"/>
    <property type="molecule type" value="Genomic_DNA"/>
</dbReference>
<sequence>MSSQQKTDLYPRRRYSFSSSSRKNHGALGAKVTPSLVVAPTAASLPAPPAAPDTDVGYDIVEYGASVETKDETCLTLHIETQQIETANEETSKCLEKETQTEEQLKKDLGHAKTELRSLNQGAMDQLDNAKLFLTLSQNLKQEFESTIVKSTMATSVPLSLELQDGRSKASVPPSRPTKPQAIDENNNATSTASTLSTKEIFEEKDCRANSILSTFRNEEKELKSIRVETRDRDEKSLRLQQSIESHGLEESLKRAREEGKRLESEVKRDDDTAKTRNAEIQQTREACGSKGQECMELTKKLAETKKANCDEENTLRRQLQAGMAEVEGLVKEKEEKMLQIEEQKRKNEKISKVIEDYEYYEKSKEEYNAAKAVRIEKEKELQARYTELKLKLQEQEDLEKASLLRKQTAEEEVKLAETKMKETLDKESTVVAPGKTELECLAEKKMKLAIQISDTSKILEREQTIERDALAAKADTMSEVKKKAEKLQAEVRVQEEEINAVIKEQQEFKKPHQDQISHHESISEKYLAMYETEKKVYDARYEERRKKLSGEFLRKLEDLKSAYESNKFKMEVFEQASRLLEEVGRLELESTGANTN</sequence>
<feature type="coiled-coil region" evidence="1">
    <location>
        <begin position="317"/>
        <end position="427"/>
    </location>
</feature>
<feature type="region of interest" description="Disordered" evidence="2">
    <location>
        <begin position="231"/>
        <end position="278"/>
    </location>
</feature>
<evidence type="ECO:0000313" key="4">
    <source>
        <dbReference type="Proteomes" id="UP000291116"/>
    </source>
</evidence>
<evidence type="ECO:0000256" key="2">
    <source>
        <dbReference type="SAM" id="MobiDB-lite"/>
    </source>
</evidence>
<feature type="region of interest" description="Disordered" evidence="2">
    <location>
        <begin position="164"/>
        <end position="192"/>
    </location>
</feature>
<evidence type="ECO:0000313" key="3">
    <source>
        <dbReference type="EMBL" id="VEU36240.1"/>
    </source>
</evidence>
<organism evidence="3 4">
    <name type="scientific">Pseudo-nitzschia multistriata</name>
    <dbReference type="NCBI Taxonomy" id="183589"/>
    <lineage>
        <taxon>Eukaryota</taxon>
        <taxon>Sar</taxon>
        <taxon>Stramenopiles</taxon>
        <taxon>Ochrophyta</taxon>
        <taxon>Bacillariophyta</taxon>
        <taxon>Bacillariophyceae</taxon>
        <taxon>Bacillariophycidae</taxon>
        <taxon>Bacillariales</taxon>
        <taxon>Bacillariaceae</taxon>
        <taxon>Pseudo-nitzschia</taxon>
    </lineage>
</organism>